<proteinExistence type="inferred from homology"/>
<feature type="compositionally biased region" description="Low complexity" evidence="2">
    <location>
        <begin position="107"/>
        <end position="121"/>
    </location>
</feature>
<gene>
    <name evidence="3" type="ORF">EB796_015925</name>
</gene>
<dbReference type="PANTHER" id="PTHR12932">
    <property type="entry name" value="P25 ALPHA-RELATED"/>
    <property type="match status" value="1"/>
</dbReference>
<dbReference type="GO" id="GO:0032273">
    <property type="term" value="P:positive regulation of protein polymerization"/>
    <property type="evidence" value="ECO:0007669"/>
    <property type="project" value="TreeGrafter"/>
</dbReference>
<dbReference type="Proteomes" id="UP000593567">
    <property type="component" value="Unassembled WGS sequence"/>
</dbReference>
<dbReference type="EMBL" id="VXIV02002437">
    <property type="protein sequence ID" value="KAF6025674.1"/>
    <property type="molecule type" value="Genomic_DNA"/>
</dbReference>
<organism evidence="3 4">
    <name type="scientific">Bugula neritina</name>
    <name type="common">Brown bryozoan</name>
    <name type="synonym">Sertularia neritina</name>
    <dbReference type="NCBI Taxonomy" id="10212"/>
    <lineage>
        <taxon>Eukaryota</taxon>
        <taxon>Metazoa</taxon>
        <taxon>Spiralia</taxon>
        <taxon>Lophotrochozoa</taxon>
        <taxon>Bryozoa</taxon>
        <taxon>Gymnolaemata</taxon>
        <taxon>Cheilostomatida</taxon>
        <taxon>Flustrina</taxon>
        <taxon>Buguloidea</taxon>
        <taxon>Bugulidae</taxon>
        <taxon>Bugula</taxon>
    </lineage>
</organism>
<dbReference type="GO" id="GO:0005874">
    <property type="term" value="C:microtubule"/>
    <property type="evidence" value="ECO:0007669"/>
    <property type="project" value="TreeGrafter"/>
</dbReference>
<protein>
    <submittedName>
        <fullName evidence="3">TPPP2</fullName>
    </submittedName>
</protein>
<dbReference type="OrthoDB" id="548799at2759"/>
<dbReference type="GO" id="GO:0001578">
    <property type="term" value="P:microtubule bundle formation"/>
    <property type="evidence" value="ECO:0007669"/>
    <property type="project" value="TreeGrafter"/>
</dbReference>
<dbReference type="Pfam" id="PF05517">
    <property type="entry name" value="p25-alpha"/>
    <property type="match status" value="1"/>
</dbReference>
<evidence type="ECO:0000313" key="3">
    <source>
        <dbReference type="EMBL" id="KAF6025674.1"/>
    </source>
</evidence>
<evidence type="ECO:0000256" key="1">
    <source>
        <dbReference type="ARBA" id="ARBA00010994"/>
    </source>
</evidence>
<keyword evidence="4" id="KW-1185">Reference proteome</keyword>
<dbReference type="GO" id="GO:0046785">
    <property type="term" value="P:microtubule polymerization"/>
    <property type="evidence" value="ECO:0007669"/>
    <property type="project" value="InterPro"/>
</dbReference>
<dbReference type="AlphaFoldDB" id="A0A7J7JJ75"/>
<evidence type="ECO:0000313" key="4">
    <source>
        <dbReference type="Proteomes" id="UP000593567"/>
    </source>
</evidence>
<dbReference type="SUPFAM" id="SSF47473">
    <property type="entry name" value="EF-hand"/>
    <property type="match status" value="1"/>
</dbReference>
<dbReference type="InterPro" id="IPR011992">
    <property type="entry name" value="EF-hand-dom_pair"/>
</dbReference>
<dbReference type="InterPro" id="IPR008907">
    <property type="entry name" value="TPP/p25"/>
</dbReference>
<reference evidence="3" key="1">
    <citation type="submission" date="2020-06" db="EMBL/GenBank/DDBJ databases">
        <title>Draft genome of Bugula neritina, a colonial animal packing powerful symbionts and potential medicines.</title>
        <authorList>
            <person name="Rayko M."/>
        </authorList>
    </citation>
    <scope>NUCLEOTIDE SEQUENCE [LARGE SCALE GENOMIC DNA]</scope>
    <source>
        <strain evidence="3">Kwan_BN1</strain>
    </source>
</reference>
<dbReference type="PANTHER" id="PTHR12932:SF9">
    <property type="entry name" value="TUBULIN POLYMERIZATION-PROMOTING PROTEIN HOMOLOG"/>
    <property type="match status" value="1"/>
</dbReference>
<feature type="compositionally biased region" description="Basic and acidic residues" evidence="2">
    <location>
        <begin position="134"/>
        <end position="156"/>
    </location>
</feature>
<feature type="region of interest" description="Disordered" evidence="2">
    <location>
        <begin position="107"/>
        <end position="174"/>
    </location>
</feature>
<dbReference type="GO" id="GO:0015631">
    <property type="term" value="F:tubulin binding"/>
    <property type="evidence" value="ECO:0007669"/>
    <property type="project" value="InterPro"/>
</dbReference>
<accession>A0A7J7JJ75</accession>
<evidence type="ECO:0000256" key="2">
    <source>
        <dbReference type="SAM" id="MobiDB-lite"/>
    </source>
</evidence>
<comment type="similarity">
    <text evidence="1">Belongs to the TPPP family.</text>
</comment>
<sequence length="174" mass="18566">MASGDSAALASQFTAFCNFGGASGKTTLTTKNCTKMFKDCKLYGKNLTTTDTDIAFSKVKTKGKTEISLEEFKQLLKEVAPKYKKDKKKESDEAAVADMTEMICKQGPSTAGTTGTSKTGGVAKMTDASQYTGAHKERFDASGKGKGIEGREERADNSGYVGAYKGADTYDKSH</sequence>
<dbReference type="Gene3D" id="1.10.238.10">
    <property type="entry name" value="EF-hand"/>
    <property type="match status" value="1"/>
</dbReference>
<comment type="caution">
    <text evidence="3">The sequence shown here is derived from an EMBL/GenBank/DDBJ whole genome shotgun (WGS) entry which is preliminary data.</text>
</comment>
<name>A0A7J7JJ75_BUGNE</name>